<dbReference type="Gene3D" id="1.20.5.110">
    <property type="match status" value="1"/>
</dbReference>
<dbReference type="Proteomes" id="UP000681722">
    <property type="component" value="Unassembled WGS sequence"/>
</dbReference>
<evidence type="ECO:0000256" key="2">
    <source>
        <dbReference type="SAM" id="Phobius"/>
    </source>
</evidence>
<evidence type="ECO:0000256" key="1">
    <source>
        <dbReference type="PROSITE-ProRule" id="PRU00290"/>
    </source>
</evidence>
<comment type="caution">
    <text evidence="4">The sequence shown here is derived from an EMBL/GenBank/DDBJ whole genome shotgun (WGS) entry which is preliminary data.</text>
</comment>
<dbReference type="InterPro" id="IPR016444">
    <property type="entry name" value="Synaptobrevin/VAMP"/>
</dbReference>
<dbReference type="Proteomes" id="UP000677228">
    <property type="component" value="Unassembled WGS sequence"/>
</dbReference>
<keyword evidence="2" id="KW-0812">Transmembrane</keyword>
<dbReference type="InterPro" id="IPR001388">
    <property type="entry name" value="Synaptobrevin-like"/>
</dbReference>
<dbReference type="EMBL" id="CAJNOQ010009091">
    <property type="protein sequence ID" value="CAF1215344.1"/>
    <property type="molecule type" value="Genomic_DNA"/>
</dbReference>
<evidence type="ECO:0000313" key="5">
    <source>
        <dbReference type="EMBL" id="CAF1490828.1"/>
    </source>
</evidence>
<dbReference type="GO" id="GO:0016192">
    <property type="term" value="P:vesicle-mediated transport"/>
    <property type="evidence" value="ECO:0007669"/>
    <property type="project" value="InterPro"/>
</dbReference>
<protein>
    <recommendedName>
        <fullName evidence="3">V-SNARE coiled-coil homology domain-containing protein</fullName>
    </recommendedName>
</protein>
<proteinExistence type="predicted"/>
<dbReference type="PROSITE" id="PS50892">
    <property type="entry name" value="V_SNARE"/>
    <property type="match status" value="1"/>
</dbReference>
<evidence type="ECO:0000259" key="3">
    <source>
        <dbReference type="PROSITE" id="PS50892"/>
    </source>
</evidence>
<name>A0A814XE98_9BILA</name>
<sequence length="107" mass="12028">MATAVSYENQTQSAKIQQLQTDVNGVFVQMKDNLGNIINRGAMLDDLEGKTDDLQYRAEQLQIGAHRVQGKFWCQNIKMWIILITVIVVIIVVLVLALTLTIGKKNK</sequence>
<accession>A0A814XE98</accession>
<dbReference type="Proteomes" id="UP000663829">
    <property type="component" value="Unassembled WGS sequence"/>
</dbReference>
<organism evidence="4 8">
    <name type="scientific">Didymodactylos carnosus</name>
    <dbReference type="NCBI Taxonomy" id="1234261"/>
    <lineage>
        <taxon>Eukaryota</taxon>
        <taxon>Metazoa</taxon>
        <taxon>Spiralia</taxon>
        <taxon>Gnathifera</taxon>
        <taxon>Rotifera</taxon>
        <taxon>Eurotatoria</taxon>
        <taxon>Bdelloidea</taxon>
        <taxon>Philodinida</taxon>
        <taxon>Philodinidae</taxon>
        <taxon>Didymodactylos</taxon>
    </lineage>
</organism>
<gene>
    <name evidence="4" type="ORF">GPM918_LOCUS24422</name>
    <name evidence="5" type="ORF">OVA965_LOCUS36489</name>
    <name evidence="6" type="ORF">SRO942_LOCUS24421</name>
    <name evidence="7" type="ORF">TMI583_LOCUS37499</name>
</gene>
<dbReference type="Pfam" id="PF00957">
    <property type="entry name" value="Synaptobrevin"/>
    <property type="match status" value="1"/>
</dbReference>
<reference evidence="4" key="1">
    <citation type="submission" date="2021-02" db="EMBL/GenBank/DDBJ databases">
        <authorList>
            <person name="Nowell W R."/>
        </authorList>
    </citation>
    <scope>NUCLEOTIDE SEQUENCE</scope>
</reference>
<dbReference type="EMBL" id="CAJOBC010009092">
    <property type="protein sequence ID" value="CAF3979172.1"/>
    <property type="molecule type" value="Genomic_DNA"/>
</dbReference>
<evidence type="ECO:0000313" key="6">
    <source>
        <dbReference type="EMBL" id="CAF3979172.1"/>
    </source>
</evidence>
<keyword evidence="2" id="KW-0472">Membrane</keyword>
<dbReference type="PRINTS" id="PR00219">
    <property type="entry name" value="SYNAPTOBREVN"/>
</dbReference>
<dbReference type="InterPro" id="IPR042855">
    <property type="entry name" value="V_SNARE_CC"/>
</dbReference>
<evidence type="ECO:0000313" key="8">
    <source>
        <dbReference type="Proteomes" id="UP000663829"/>
    </source>
</evidence>
<dbReference type="OrthoDB" id="190375at2759"/>
<dbReference type="AlphaFoldDB" id="A0A814XE98"/>
<dbReference type="SUPFAM" id="SSF58038">
    <property type="entry name" value="SNARE fusion complex"/>
    <property type="match status" value="1"/>
</dbReference>
<feature type="domain" description="V-SNARE coiled-coil homology" evidence="3">
    <location>
        <begin position="15"/>
        <end position="75"/>
    </location>
</feature>
<keyword evidence="1" id="KW-0175">Coiled coil</keyword>
<dbReference type="PANTHER" id="PTHR45701">
    <property type="entry name" value="SYNAPTOBREVIN FAMILY MEMBER"/>
    <property type="match status" value="1"/>
</dbReference>
<dbReference type="EMBL" id="CAJOBA010055041">
    <property type="protein sequence ID" value="CAF4280044.1"/>
    <property type="molecule type" value="Genomic_DNA"/>
</dbReference>
<evidence type="ECO:0000313" key="4">
    <source>
        <dbReference type="EMBL" id="CAF1215344.1"/>
    </source>
</evidence>
<keyword evidence="2" id="KW-1133">Transmembrane helix</keyword>
<dbReference type="Proteomes" id="UP000682733">
    <property type="component" value="Unassembled WGS sequence"/>
</dbReference>
<dbReference type="GO" id="GO:0016020">
    <property type="term" value="C:membrane"/>
    <property type="evidence" value="ECO:0007669"/>
    <property type="project" value="InterPro"/>
</dbReference>
<keyword evidence="8" id="KW-1185">Reference proteome</keyword>
<dbReference type="EMBL" id="CAJNOK010033084">
    <property type="protein sequence ID" value="CAF1490828.1"/>
    <property type="molecule type" value="Genomic_DNA"/>
</dbReference>
<evidence type="ECO:0000313" key="7">
    <source>
        <dbReference type="EMBL" id="CAF4280044.1"/>
    </source>
</evidence>
<feature type="transmembrane region" description="Helical" evidence="2">
    <location>
        <begin position="79"/>
        <end position="102"/>
    </location>
</feature>